<sequence>MFAEPRCQSDSSFCPADEALSHAQFDSDLTSHTPYSRFRRCAGQSAPNSINRVPTSFYGQRNSQQPNYISFQHSTTIQSRYQTKVI</sequence>
<comment type="caution">
    <text evidence="1">The sequence shown here is derived from an EMBL/GenBank/DDBJ whole genome shotgun (WGS) entry which is preliminary data.</text>
</comment>
<reference evidence="1" key="1">
    <citation type="submission" date="2020-01" db="EMBL/GenBank/DDBJ databases">
        <authorList>
            <consortium name="DOE Joint Genome Institute"/>
            <person name="Haridas S."/>
            <person name="Albert R."/>
            <person name="Binder M."/>
            <person name="Bloem J."/>
            <person name="Labutti K."/>
            <person name="Salamov A."/>
            <person name="Andreopoulos B."/>
            <person name="Baker S.E."/>
            <person name="Barry K."/>
            <person name="Bills G."/>
            <person name="Bluhm B.H."/>
            <person name="Cannon C."/>
            <person name="Castanera R."/>
            <person name="Culley D.E."/>
            <person name="Daum C."/>
            <person name="Ezra D."/>
            <person name="Gonzalez J.B."/>
            <person name="Henrissat B."/>
            <person name="Kuo A."/>
            <person name="Liang C."/>
            <person name="Lipzen A."/>
            <person name="Lutzoni F."/>
            <person name="Magnuson J."/>
            <person name="Mondo S."/>
            <person name="Nolan M."/>
            <person name="Ohm R."/>
            <person name="Pangilinan J."/>
            <person name="Park H.-J."/>
            <person name="Ramirez L."/>
            <person name="Alfaro M."/>
            <person name="Sun H."/>
            <person name="Tritt A."/>
            <person name="Yoshinaga Y."/>
            <person name="Zwiers L.-H."/>
            <person name="Turgeon B.G."/>
            <person name="Goodwin S.B."/>
            <person name="Spatafora J.W."/>
            <person name="Crous P.W."/>
            <person name="Grigoriev I.V."/>
        </authorList>
    </citation>
    <scope>NUCLEOTIDE SEQUENCE</scope>
    <source>
        <strain evidence="1">CBS 394.84</strain>
    </source>
</reference>
<dbReference type="AlphaFoldDB" id="A0A9P4LCU0"/>
<accession>A0A9P4LCU0</accession>
<gene>
    <name evidence="1" type="ORF">K460DRAFT_360894</name>
</gene>
<dbReference type="RefSeq" id="XP_040792591.1">
    <property type="nucleotide sequence ID" value="XM_040932357.1"/>
</dbReference>
<dbReference type="Proteomes" id="UP000800039">
    <property type="component" value="Unassembled WGS sequence"/>
</dbReference>
<evidence type="ECO:0000313" key="2">
    <source>
        <dbReference type="Proteomes" id="UP000800039"/>
    </source>
</evidence>
<dbReference type="GeneID" id="63849608"/>
<dbReference type="EMBL" id="ML976614">
    <property type="protein sequence ID" value="KAF1850028.1"/>
    <property type="molecule type" value="Genomic_DNA"/>
</dbReference>
<name>A0A9P4LCU0_9PLEO</name>
<keyword evidence="2" id="KW-1185">Reference proteome</keyword>
<evidence type="ECO:0000313" key="1">
    <source>
        <dbReference type="EMBL" id="KAF1850028.1"/>
    </source>
</evidence>
<organism evidence="1 2">
    <name type="scientific">Cucurbitaria berberidis CBS 394.84</name>
    <dbReference type="NCBI Taxonomy" id="1168544"/>
    <lineage>
        <taxon>Eukaryota</taxon>
        <taxon>Fungi</taxon>
        <taxon>Dikarya</taxon>
        <taxon>Ascomycota</taxon>
        <taxon>Pezizomycotina</taxon>
        <taxon>Dothideomycetes</taxon>
        <taxon>Pleosporomycetidae</taxon>
        <taxon>Pleosporales</taxon>
        <taxon>Pleosporineae</taxon>
        <taxon>Cucurbitariaceae</taxon>
        <taxon>Cucurbitaria</taxon>
    </lineage>
</organism>
<proteinExistence type="predicted"/>
<protein>
    <submittedName>
        <fullName evidence="1">Uncharacterized protein</fullName>
    </submittedName>
</protein>